<evidence type="ECO:0008006" key="4">
    <source>
        <dbReference type="Google" id="ProtNLM"/>
    </source>
</evidence>
<keyword evidence="1" id="KW-0812">Transmembrane</keyword>
<protein>
    <recommendedName>
        <fullName evidence="4">Lipoprotein</fullName>
    </recommendedName>
</protein>
<evidence type="ECO:0000256" key="1">
    <source>
        <dbReference type="SAM" id="Phobius"/>
    </source>
</evidence>
<name>A0A1N6LZB7_9VIBR</name>
<organism evidence="2 3">
    <name type="scientific">Vibrio spartinae</name>
    <dbReference type="NCBI Taxonomy" id="1918945"/>
    <lineage>
        <taxon>Bacteria</taxon>
        <taxon>Pseudomonadati</taxon>
        <taxon>Pseudomonadota</taxon>
        <taxon>Gammaproteobacteria</taxon>
        <taxon>Vibrionales</taxon>
        <taxon>Vibrionaceae</taxon>
        <taxon>Vibrio</taxon>
    </lineage>
</organism>
<dbReference type="PROSITE" id="PS51257">
    <property type="entry name" value="PROKAR_LIPOPROTEIN"/>
    <property type="match status" value="1"/>
</dbReference>
<reference evidence="2 3" key="1">
    <citation type="submission" date="2016-12" db="EMBL/GenBank/DDBJ databases">
        <authorList>
            <person name="Song W.-J."/>
            <person name="Kurnit D.M."/>
        </authorList>
    </citation>
    <scope>NUCLEOTIDE SEQUENCE [LARGE SCALE GENOMIC DNA]</scope>
    <source>
        <strain evidence="2 3">CECT 9026</strain>
    </source>
</reference>
<evidence type="ECO:0000313" key="2">
    <source>
        <dbReference type="EMBL" id="SIO92519.1"/>
    </source>
</evidence>
<feature type="transmembrane region" description="Helical" evidence="1">
    <location>
        <begin position="7"/>
        <end position="26"/>
    </location>
</feature>
<dbReference type="RefSeq" id="WP_074371157.1">
    <property type="nucleotide sequence ID" value="NZ_AP024908.1"/>
</dbReference>
<dbReference type="EMBL" id="FSSB01000001">
    <property type="protein sequence ID" value="SIO92519.1"/>
    <property type="molecule type" value="Genomic_DNA"/>
</dbReference>
<keyword evidence="1" id="KW-1133">Transmembrane helix</keyword>
<keyword evidence="1" id="KW-0472">Membrane</keyword>
<dbReference type="Proteomes" id="UP000184774">
    <property type="component" value="Unassembled WGS sequence"/>
</dbReference>
<sequence length="120" mass="13813">MSIVKKIIVYSFAFIGCISLLFLSIAKFDNDDSFKKEIVSGILWINAPDDSNGFKILSSKHPLYNIVVFHRDKEFWVGGSFLYKGNKLHDVHLSNITGFDGQYIYLNNDEYLKYCDVKCN</sequence>
<evidence type="ECO:0000313" key="3">
    <source>
        <dbReference type="Proteomes" id="UP000184774"/>
    </source>
</evidence>
<dbReference type="AlphaFoldDB" id="A0A1N6LZB7"/>
<accession>A0A1N6LZB7</accession>
<proteinExistence type="predicted"/>
<gene>
    <name evidence="2" type="ORF">VSP9026_00131</name>
</gene>
<dbReference type="OrthoDB" id="5872652at2"/>